<dbReference type="NCBIfam" id="TIGR00539">
    <property type="entry name" value="hemN_rel"/>
    <property type="match status" value="1"/>
</dbReference>
<keyword evidence="2" id="KW-0411">Iron-sulfur</keyword>
<dbReference type="PANTHER" id="PTHR13932:SF5">
    <property type="entry name" value="RADICAL S-ADENOSYL METHIONINE DOMAIN-CONTAINING PROTEIN 1, MITOCHONDRIAL"/>
    <property type="match status" value="1"/>
</dbReference>
<dbReference type="InterPro" id="IPR010723">
    <property type="entry name" value="HemN_C"/>
</dbReference>
<comment type="caution">
    <text evidence="4">The sequence shown here is derived from an EMBL/GenBank/DDBJ whole genome shotgun (WGS) entry which is preliminary data.</text>
</comment>
<name>A0ABU9L3E0_9FLAO</name>
<dbReference type="SUPFAM" id="SSF102114">
    <property type="entry name" value="Radical SAM enzymes"/>
    <property type="match status" value="1"/>
</dbReference>
<accession>A0ABU9L3E0</accession>
<evidence type="ECO:0000259" key="3">
    <source>
        <dbReference type="PROSITE" id="PS51918"/>
    </source>
</evidence>
<gene>
    <name evidence="4" type="primary">hemW</name>
    <name evidence="4" type="ORF">AABB81_10290</name>
</gene>
<evidence type="ECO:0000256" key="2">
    <source>
        <dbReference type="RuleBase" id="RU364116"/>
    </source>
</evidence>
<keyword evidence="2" id="KW-0004">4Fe-4S</keyword>
<keyword evidence="2" id="KW-0143">Chaperone</keyword>
<dbReference type="SMART" id="SM00729">
    <property type="entry name" value="Elp3"/>
    <property type="match status" value="1"/>
</dbReference>
<comment type="function">
    <text evidence="2">Probably acts as a heme chaperone, transferring heme to an unknown acceptor. Binds one molecule of heme per monomer, possibly covalently. Binds 1 [4Fe-4S] cluster. The cluster is coordinated with 3 cysteines and an exchangeable S-adenosyl-L-methionine.</text>
</comment>
<evidence type="ECO:0000313" key="5">
    <source>
        <dbReference type="Proteomes" id="UP001474120"/>
    </source>
</evidence>
<dbReference type="InterPro" id="IPR006638">
    <property type="entry name" value="Elp3/MiaA/NifB-like_rSAM"/>
</dbReference>
<dbReference type="Proteomes" id="UP001474120">
    <property type="component" value="Unassembled WGS sequence"/>
</dbReference>
<dbReference type="CDD" id="cd01335">
    <property type="entry name" value="Radical_SAM"/>
    <property type="match status" value="1"/>
</dbReference>
<dbReference type="InterPro" id="IPR023404">
    <property type="entry name" value="rSAM_horseshoe"/>
</dbReference>
<dbReference type="InterPro" id="IPR004559">
    <property type="entry name" value="HemW-like"/>
</dbReference>
<dbReference type="Pfam" id="PF04055">
    <property type="entry name" value="Radical_SAM"/>
    <property type="match status" value="1"/>
</dbReference>
<dbReference type="Pfam" id="PF06969">
    <property type="entry name" value="HemN_C"/>
    <property type="match status" value="1"/>
</dbReference>
<dbReference type="SFLD" id="SFLDG01065">
    <property type="entry name" value="anaerobic_coproporphyrinogen-I"/>
    <property type="match status" value="1"/>
</dbReference>
<dbReference type="PANTHER" id="PTHR13932">
    <property type="entry name" value="COPROPORPHYRINIGEN III OXIDASE"/>
    <property type="match status" value="1"/>
</dbReference>
<reference evidence="4 5" key="1">
    <citation type="submission" date="2024-04" db="EMBL/GenBank/DDBJ databases">
        <title>whole genome sequencing of Lutimonas vermicola strain IMCC1616.</title>
        <authorList>
            <person name="Bae S.S."/>
        </authorList>
    </citation>
    <scope>NUCLEOTIDE SEQUENCE [LARGE SCALE GENOMIC DNA]</scope>
    <source>
        <strain evidence="4 5">IMCC1616</strain>
    </source>
</reference>
<organism evidence="4 5">
    <name type="scientific">Lutimonas vermicola</name>
    <dbReference type="NCBI Taxonomy" id="414288"/>
    <lineage>
        <taxon>Bacteria</taxon>
        <taxon>Pseudomonadati</taxon>
        <taxon>Bacteroidota</taxon>
        <taxon>Flavobacteriia</taxon>
        <taxon>Flavobacteriales</taxon>
        <taxon>Flavobacteriaceae</taxon>
        <taxon>Lutimonas</taxon>
    </lineage>
</organism>
<keyword evidence="2" id="KW-0963">Cytoplasm</keyword>
<keyword evidence="2" id="KW-0349">Heme</keyword>
<dbReference type="EMBL" id="JBCDNA010000002">
    <property type="protein sequence ID" value="MEL4456285.1"/>
    <property type="molecule type" value="Genomic_DNA"/>
</dbReference>
<comment type="subcellular location">
    <subcellularLocation>
        <location evidence="2">Cytoplasm</location>
    </subcellularLocation>
</comment>
<dbReference type="SFLD" id="SFLDS00029">
    <property type="entry name" value="Radical_SAM"/>
    <property type="match status" value="1"/>
</dbReference>
<comment type="similarity">
    <text evidence="1">Belongs to the anaerobic coproporphyrinogen-III oxidase family. HemW subfamily.</text>
</comment>
<keyword evidence="5" id="KW-1185">Reference proteome</keyword>
<proteinExistence type="inferred from homology"/>
<dbReference type="PROSITE" id="PS51918">
    <property type="entry name" value="RADICAL_SAM"/>
    <property type="match status" value="1"/>
</dbReference>
<dbReference type="InterPro" id="IPR034505">
    <property type="entry name" value="Coproporphyrinogen-III_oxidase"/>
</dbReference>
<dbReference type="InterPro" id="IPR058240">
    <property type="entry name" value="rSAM_sf"/>
</dbReference>
<keyword evidence="2" id="KW-0949">S-adenosyl-L-methionine</keyword>
<sequence>MSGIYIHIPFCKQACYYCDFHFSTSDKRRDDMLKAIEMELVLRKNEMAGQVDTVYFGGGTPSLLSTEEINGLLDLIKEHYDLGTDPEITLETNPDDLSNIKIKELAVSEVNRLSIGIQSFFDKDLKYMNRAHSAFEAKKSLEQATRYFDNISIDLIYGLPHLSESDWKENLDYTFEMGIQHISSYALTVEPRTALDHFIKSGKYQAPVDSLTGKHFNILQAETKKQQYLQYEISNFGKDGFFSKHNTSYWKGIPYLGIGPSAHSYDGRYRSWNIANNAKYIAGIQKNRLASETELLTTEDMINESIMTGLRTIWGVSLAAIDQNHGKAYKKEILKQAAKYIENGILYVKQERLFLRPESYFLADGISADLFLLKV</sequence>
<dbReference type="SFLD" id="SFLDF00562">
    <property type="entry name" value="HemN-like__clustered_with_heat"/>
    <property type="match status" value="1"/>
</dbReference>
<evidence type="ECO:0000313" key="4">
    <source>
        <dbReference type="EMBL" id="MEL4456285.1"/>
    </source>
</evidence>
<evidence type="ECO:0000256" key="1">
    <source>
        <dbReference type="ARBA" id="ARBA00006100"/>
    </source>
</evidence>
<dbReference type="InterPro" id="IPR007197">
    <property type="entry name" value="rSAM"/>
</dbReference>
<keyword evidence="2" id="KW-0408">Iron</keyword>
<protein>
    <recommendedName>
        <fullName evidence="2">Heme chaperone HemW</fullName>
    </recommendedName>
</protein>
<dbReference type="Gene3D" id="3.80.30.20">
    <property type="entry name" value="tm_1862 like domain"/>
    <property type="match status" value="1"/>
</dbReference>
<keyword evidence="2" id="KW-0479">Metal-binding</keyword>
<dbReference type="RefSeq" id="WP_342160377.1">
    <property type="nucleotide sequence ID" value="NZ_JBCDNA010000002.1"/>
</dbReference>
<feature type="domain" description="Radical SAM core" evidence="3">
    <location>
        <begin position="1"/>
        <end position="229"/>
    </location>
</feature>